<feature type="coiled-coil region" evidence="1">
    <location>
        <begin position="496"/>
        <end position="523"/>
    </location>
</feature>
<comment type="caution">
    <text evidence="4">The sequence shown here is derived from an EMBL/GenBank/DDBJ whole genome shotgun (WGS) entry which is preliminary data.</text>
</comment>
<feature type="chain" id="PRO_5032694940" evidence="2">
    <location>
        <begin position="29"/>
        <end position="662"/>
    </location>
</feature>
<keyword evidence="2" id="KW-0732">Signal</keyword>
<feature type="signal peptide" evidence="2">
    <location>
        <begin position="1"/>
        <end position="28"/>
    </location>
</feature>
<evidence type="ECO:0000313" key="4">
    <source>
        <dbReference type="EMBL" id="MBB2996576.1"/>
    </source>
</evidence>
<dbReference type="RefSeq" id="WP_183512129.1">
    <property type="nucleotide sequence ID" value="NZ_BAABGK010000033.1"/>
</dbReference>
<dbReference type="AlphaFoldDB" id="A0A839QRG9"/>
<evidence type="ECO:0000256" key="2">
    <source>
        <dbReference type="SAM" id="SignalP"/>
    </source>
</evidence>
<feature type="coiled-coil region" evidence="1">
    <location>
        <begin position="288"/>
        <end position="315"/>
    </location>
</feature>
<evidence type="ECO:0000256" key="1">
    <source>
        <dbReference type="SAM" id="Coils"/>
    </source>
</evidence>
<evidence type="ECO:0000313" key="5">
    <source>
        <dbReference type="Proteomes" id="UP000523000"/>
    </source>
</evidence>
<gene>
    <name evidence="4" type="ORF">E9229_002823</name>
</gene>
<dbReference type="InterPro" id="IPR007621">
    <property type="entry name" value="TPM_dom"/>
</dbReference>
<name>A0A839QRG9_9MICC</name>
<sequence length="662" mass="67954">MRSTLRRLAYAAAAATLSVFLLAPAASAEPPVTIPPGQFVVDQAGVLGSDATEVEKAINDMRAKTSQNLFVIYVDSFTDPTDPDAWVEEVATKKGMGTNDSILAVAVDSRLVRFTPNSAGPIAASQQKILDSLLPQLAKEQWADAALTAVKGIERASGGGSAAPWIIGGVVVVGGGAAAWALTRRKKLGTDAPRPAAGPDGKPIDPLDSMSIPDLRSKAGSLLIAADDAIRSSQQEVGFAQAQYGDEAVKPFTADIEAAKTHMNESFKLQQQLDDDIPDTEEQQRTWLTEIIRRCEAVNETLEQHTAEFESLRELEANAPAAIADLKARAPQLRARLSADQASMDALAAQYSTSALSQVRENIAEAGERLDFVDNAVTTSEAKLAGGITSEAAVALRAGEDALDQATVLLDAIGKTGTDLATARRDMEAAISAGAQDLAQARALISNGSNPELAGPAAALEQALGQVQQQVQSGLIDPVALLSTVNEARRDLDAPLDSIRDAQAQAQRAAEQLQAMIRQAQGKIQGTDDFIRARRGGVGATARTRLAEAQRNLDEALRLGSSDPVSALAYASRAASLADQAARQAENDVNGFGGGMGGGRGNNGLGGAILGGILIDSILRGGSGGHSSGGGIFGGGGFGGFGGGGGGGFGGGGFGGGAGGSF</sequence>
<reference evidence="4 5" key="1">
    <citation type="submission" date="2020-08" db="EMBL/GenBank/DDBJ databases">
        <title>Sequencing the genomes of 1000 actinobacteria strains.</title>
        <authorList>
            <person name="Klenk H.-P."/>
        </authorList>
    </citation>
    <scope>NUCLEOTIDE SEQUENCE [LARGE SCALE GENOMIC DNA]</scope>
    <source>
        <strain evidence="4 5">DSM 22826</strain>
    </source>
</reference>
<proteinExistence type="predicted"/>
<evidence type="ECO:0000259" key="3">
    <source>
        <dbReference type="Pfam" id="PF04536"/>
    </source>
</evidence>
<keyword evidence="5" id="KW-1185">Reference proteome</keyword>
<dbReference type="EMBL" id="JACHVS010000002">
    <property type="protein sequence ID" value="MBB2996576.1"/>
    <property type="molecule type" value="Genomic_DNA"/>
</dbReference>
<keyword evidence="1" id="KW-0175">Coiled coil</keyword>
<dbReference type="Gene3D" id="3.10.310.50">
    <property type="match status" value="1"/>
</dbReference>
<dbReference type="Proteomes" id="UP000523000">
    <property type="component" value="Unassembled WGS sequence"/>
</dbReference>
<accession>A0A839QRG9</accession>
<organism evidence="4 5">
    <name type="scientific">Paeniglutamicibacter cryotolerans</name>
    <dbReference type="NCBI Taxonomy" id="670079"/>
    <lineage>
        <taxon>Bacteria</taxon>
        <taxon>Bacillati</taxon>
        <taxon>Actinomycetota</taxon>
        <taxon>Actinomycetes</taxon>
        <taxon>Micrococcales</taxon>
        <taxon>Micrococcaceae</taxon>
        <taxon>Paeniglutamicibacter</taxon>
    </lineage>
</organism>
<feature type="domain" description="TPM" evidence="3">
    <location>
        <begin position="40"/>
        <end position="155"/>
    </location>
</feature>
<dbReference type="Pfam" id="PF04536">
    <property type="entry name" value="TPM_phosphatase"/>
    <property type="match status" value="1"/>
</dbReference>
<protein>
    <submittedName>
        <fullName evidence="4">Putative nucleic acid-binding Zn-ribbon protein</fullName>
    </submittedName>
</protein>